<dbReference type="STRING" id="582515.KR51_00024340"/>
<evidence type="ECO:0000313" key="2">
    <source>
        <dbReference type="EMBL" id="ERN41015.1"/>
    </source>
</evidence>
<evidence type="ECO:0000313" key="3">
    <source>
        <dbReference type="Proteomes" id="UP000016960"/>
    </source>
</evidence>
<dbReference type="RefSeq" id="WP_022607667.1">
    <property type="nucleotide sequence ID" value="NZ_ASSJ01000058.1"/>
</dbReference>
<dbReference type="EMBL" id="ASSJ01000058">
    <property type="protein sequence ID" value="ERN41015.1"/>
    <property type="molecule type" value="Genomic_DNA"/>
</dbReference>
<dbReference type="Proteomes" id="UP000016960">
    <property type="component" value="Unassembled WGS sequence"/>
</dbReference>
<comment type="caution">
    <text evidence="2">The sequence shown here is derived from an EMBL/GenBank/DDBJ whole genome shotgun (WGS) entry which is preliminary data.</text>
</comment>
<dbReference type="InParanoid" id="U5DMU2"/>
<evidence type="ECO:0000256" key="1">
    <source>
        <dbReference type="SAM" id="MobiDB-lite"/>
    </source>
</evidence>
<sequence>MQRGKDTYSTSGEGEKNRAQTVLAREQSVGSVVDSGKTSMLAIPPL</sequence>
<feature type="region of interest" description="Disordered" evidence="1">
    <location>
        <begin position="1"/>
        <end position="46"/>
    </location>
</feature>
<gene>
    <name evidence="2" type="ORF">KR51_00024340</name>
</gene>
<protein>
    <submittedName>
        <fullName evidence="2">Uncharacterized protein</fullName>
    </submittedName>
</protein>
<dbReference type="AlphaFoldDB" id="U5DMU2"/>
<proteinExistence type="predicted"/>
<keyword evidence="3" id="KW-1185">Reference proteome</keyword>
<name>U5DMU2_9CHRO</name>
<organism evidence="2 3">
    <name type="scientific">Rubidibacter lacunae KORDI 51-2</name>
    <dbReference type="NCBI Taxonomy" id="582515"/>
    <lineage>
        <taxon>Bacteria</taxon>
        <taxon>Bacillati</taxon>
        <taxon>Cyanobacteriota</taxon>
        <taxon>Cyanophyceae</taxon>
        <taxon>Oscillatoriophycideae</taxon>
        <taxon>Chroococcales</taxon>
        <taxon>Aphanothecaceae</taxon>
        <taxon>Rubidibacter</taxon>
    </lineage>
</organism>
<accession>U5DMU2</accession>
<reference evidence="2 3" key="1">
    <citation type="submission" date="2013-05" db="EMBL/GenBank/DDBJ databases">
        <title>Draft genome sequence of Rubidibacter lacunae KORDI 51-2.</title>
        <authorList>
            <person name="Choi D.H."/>
            <person name="Noh J.H."/>
            <person name="Kwon K.-K."/>
            <person name="Lee J.-H."/>
            <person name="Ryu J.-Y."/>
        </authorList>
    </citation>
    <scope>NUCLEOTIDE SEQUENCE [LARGE SCALE GENOMIC DNA]</scope>
    <source>
        <strain evidence="2 3">KORDI 51-2</strain>
    </source>
</reference>